<evidence type="ECO:0000256" key="1">
    <source>
        <dbReference type="ARBA" id="ARBA00001946"/>
    </source>
</evidence>
<name>A0A7W3TB59_9ACTN</name>
<reference evidence="11" key="1">
    <citation type="submission" date="2019-10" db="EMBL/GenBank/DDBJ databases">
        <title>Streptomyces sp. nov., a novel actinobacterium isolated from alkaline environment.</title>
        <authorList>
            <person name="Golinska P."/>
        </authorList>
    </citation>
    <scope>NUCLEOTIDE SEQUENCE [LARGE SCALE GENOMIC DNA]</scope>
    <source>
        <strain evidence="11">DSM 42118</strain>
    </source>
</reference>
<keyword evidence="5 7" id="KW-0460">Magnesium</keyword>
<keyword evidence="11" id="KW-1185">Reference proteome</keyword>
<comment type="similarity">
    <text evidence="7">Belongs to the CobB/CbiA family.</text>
</comment>
<organism evidence="10 11">
    <name type="scientific">Streptomyces alkaliphilus</name>
    <dbReference type="NCBI Taxonomy" id="1472722"/>
    <lineage>
        <taxon>Bacteria</taxon>
        <taxon>Bacillati</taxon>
        <taxon>Actinomycetota</taxon>
        <taxon>Actinomycetes</taxon>
        <taxon>Kitasatosporales</taxon>
        <taxon>Streptomycetaceae</taxon>
        <taxon>Streptomyces</taxon>
    </lineage>
</organism>
<dbReference type="Pfam" id="PF01656">
    <property type="entry name" value="CbiA"/>
    <property type="match status" value="1"/>
</dbReference>
<evidence type="ECO:0000259" key="8">
    <source>
        <dbReference type="Pfam" id="PF01656"/>
    </source>
</evidence>
<comment type="cofactor">
    <cofactor evidence="1 7">
        <name>Mg(2+)</name>
        <dbReference type="ChEBI" id="CHEBI:18420"/>
    </cofactor>
</comment>
<evidence type="ECO:0000256" key="2">
    <source>
        <dbReference type="ARBA" id="ARBA00022598"/>
    </source>
</evidence>
<comment type="function">
    <text evidence="7">Catalyzes the ATP-dependent amidation of the two carboxylate groups at positions a and c of hydrogenobyrinate, using either L-glutamine or ammonia as the nitrogen source.</text>
</comment>
<dbReference type="PANTHER" id="PTHR43873">
    <property type="entry name" value="COBYRINATE A,C-DIAMIDE SYNTHASE"/>
    <property type="match status" value="1"/>
</dbReference>
<evidence type="ECO:0000256" key="3">
    <source>
        <dbReference type="ARBA" id="ARBA00022741"/>
    </source>
</evidence>
<dbReference type="InterPro" id="IPR004484">
    <property type="entry name" value="CbiA/CobB_synth"/>
</dbReference>
<dbReference type="SUPFAM" id="SSF52540">
    <property type="entry name" value="P-loop containing nucleoside triphosphate hydrolases"/>
    <property type="match status" value="1"/>
</dbReference>
<dbReference type="InterPro" id="IPR011698">
    <property type="entry name" value="GATase_3"/>
</dbReference>
<keyword evidence="7" id="KW-0169">Cobalamin biosynthesis</keyword>
<evidence type="ECO:0000313" key="11">
    <source>
        <dbReference type="Proteomes" id="UP000538929"/>
    </source>
</evidence>
<gene>
    <name evidence="7" type="primary">cobB</name>
    <name evidence="10" type="ORF">FNQ90_05685</name>
</gene>
<dbReference type="UniPathway" id="UPA00148">
    <property type="reaction ID" value="UER00220"/>
</dbReference>
<dbReference type="Proteomes" id="UP000538929">
    <property type="component" value="Unassembled WGS sequence"/>
</dbReference>
<dbReference type="HAMAP" id="MF_00027">
    <property type="entry name" value="CobB_CbiA"/>
    <property type="match status" value="1"/>
</dbReference>
<comment type="pathway">
    <text evidence="7">Cofactor biosynthesis; adenosylcobalamin biosynthesis; cob(II)yrinate a,c-diamide from precorrin-2 (aerobic route): step 9/10.</text>
</comment>
<accession>A0A7W3TB59</accession>
<dbReference type="GO" id="GO:0042242">
    <property type="term" value="F:cobyrinic acid a,c-diamide synthase activity"/>
    <property type="evidence" value="ECO:0007669"/>
    <property type="project" value="InterPro"/>
</dbReference>
<dbReference type="Gene3D" id="3.40.50.300">
    <property type="entry name" value="P-loop containing nucleotide triphosphate hydrolases"/>
    <property type="match status" value="1"/>
</dbReference>
<dbReference type="InterPro" id="IPR027417">
    <property type="entry name" value="P-loop_NTPase"/>
</dbReference>
<dbReference type="RefSeq" id="WP_182605258.1">
    <property type="nucleotide sequence ID" value="NZ_VKHT01000098.1"/>
</dbReference>
<evidence type="ECO:0000259" key="9">
    <source>
        <dbReference type="Pfam" id="PF07685"/>
    </source>
</evidence>
<keyword evidence="4 7" id="KW-0067">ATP-binding</keyword>
<feature type="site" description="Increases nucleophilicity of active site Cys" evidence="7">
    <location>
        <position position="443"/>
    </location>
</feature>
<evidence type="ECO:0000256" key="7">
    <source>
        <dbReference type="HAMAP-Rule" id="MF_00027"/>
    </source>
</evidence>
<comment type="domain">
    <text evidence="7">Comprises of two domains. The C-terminal domain contains the binding site for glutamine and catalyzes the hydrolysis of this substrate to glutamate and ammonia. The N-terminal domain is anticipated to bind ATP and hydrogenobyrinate and catalyzes the ultimate synthesis of the diamide product. The ammonia produced via the glutaminase domain is probably translocated to the adjacent domain via a molecular tunnel, where it reacts with an activated intermediate.</text>
</comment>
<dbReference type="PROSITE" id="PS51274">
    <property type="entry name" value="GATASE_COBBQ"/>
    <property type="match status" value="1"/>
</dbReference>
<comment type="miscellaneous">
    <text evidence="7">The a and c carboxylates of hydrogenobyrinate are activated for nucleophilic attack via formation of a phosphorylated intermediate by ATP. CobB catalyzes first the amidation of the c-carboxylate, and then that of the a-carboxylate.</text>
</comment>
<feature type="domain" description="CobB/CobQ-like glutamine amidotransferase" evidence="9">
    <location>
        <begin position="270"/>
        <end position="448"/>
    </location>
</feature>
<keyword evidence="2 7" id="KW-0436">Ligase</keyword>
<dbReference type="NCBIfam" id="NF002204">
    <property type="entry name" value="PRK01077.1"/>
    <property type="match status" value="1"/>
</dbReference>
<dbReference type="AlphaFoldDB" id="A0A7W3TB59"/>
<dbReference type="GO" id="GO:0043802">
    <property type="term" value="F:hydrogenobyrinic acid a,c-diamide synthase (glutamine-hydrolysing) activity"/>
    <property type="evidence" value="ECO:0007669"/>
    <property type="project" value="UniProtKB-UniRule"/>
</dbReference>
<dbReference type="CDD" id="cd05388">
    <property type="entry name" value="CobB_N"/>
    <property type="match status" value="1"/>
</dbReference>
<evidence type="ECO:0000256" key="5">
    <source>
        <dbReference type="ARBA" id="ARBA00022842"/>
    </source>
</evidence>
<feature type="active site" description="Nucleophile" evidence="7">
    <location>
        <position position="349"/>
    </location>
</feature>
<dbReference type="Gene3D" id="3.40.50.880">
    <property type="match status" value="1"/>
</dbReference>
<evidence type="ECO:0000256" key="6">
    <source>
        <dbReference type="ARBA" id="ARBA00022962"/>
    </source>
</evidence>
<dbReference type="EC" id="6.3.5.9" evidence="7"/>
<protein>
    <recommendedName>
        <fullName evidence="7">Hydrogenobyrinate a,c-diamide synthase</fullName>
        <ecNumber evidence="7">6.3.5.9</ecNumber>
    </recommendedName>
    <alternativeName>
        <fullName evidence="7">Hydrogenobyrinic acid a,c-diamide synthase</fullName>
    </alternativeName>
</protein>
<dbReference type="CDD" id="cd03130">
    <property type="entry name" value="GATase1_CobB"/>
    <property type="match status" value="1"/>
</dbReference>
<sequence>MTPRVVIAAPGSGSGKTTVATGLMAAFTEAGLRVSAHKVGPDYIDPGYHALATGRPGRNLDAWMCGPDRVAPLFRHGAAGADLAVVEGVMGLFDGASGMGETASTAHVAKLLRAPVVLVVDASAQSRSIAALVHGFASWDTGVRLAGVILNKVGSPRHESLLREALDGGGVPVLGALPREDGPVRTPSRHLGLVPVAERRAEALESVRAMAERVRRGVDLSAVLAVARAAPAAGGPVWCPAEAVAGAEREWDPAAPGVPSQDPPGRAPVVAVASGAAFTFGYAEHPELLEAAGARVVTFDPLRDEALPTDAEALVIGGGFPEVYAPELAANEPLRRAVAAFDGPVVAECAGLLYLCRSLDGARMCGVLPAEARMTRRLTLGYREAVALTDNPLAPAGGRVRGHEFHRTVVEPGAGEAPAWGFTHPERRAEGFVRGRVHASYLHVHWAGAPGVPRRLVAGCRQRAAARVRNGAS</sequence>
<feature type="domain" description="CobQ/CobB/MinD/ParA nucleotide binding" evidence="8">
    <location>
        <begin position="5"/>
        <end position="191"/>
    </location>
</feature>
<evidence type="ECO:0000256" key="4">
    <source>
        <dbReference type="ARBA" id="ARBA00022840"/>
    </source>
</evidence>
<dbReference type="GO" id="GO:0009236">
    <property type="term" value="P:cobalamin biosynthetic process"/>
    <property type="evidence" value="ECO:0007669"/>
    <property type="project" value="UniProtKB-UniRule"/>
</dbReference>
<comment type="catalytic activity">
    <reaction evidence="7">
        <text>hydrogenobyrinate + 2 L-glutamine + 2 ATP + 2 H2O = hydrogenobyrinate a,c-diamide + 2 L-glutamate + 2 ADP + 2 phosphate + 2 H(+)</text>
        <dbReference type="Rhea" id="RHEA:12544"/>
        <dbReference type="ChEBI" id="CHEBI:15377"/>
        <dbReference type="ChEBI" id="CHEBI:15378"/>
        <dbReference type="ChEBI" id="CHEBI:29985"/>
        <dbReference type="ChEBI" id="CHEBI:30616"/>
        <dbReference type="ChEBI" id="CHEBI:43474"/>
        <dbReference type="ChEBI" id="CHEBI:58359"/>
        <dbReference type="ChEBI" id="CHEBI:77873"/>
        <dbReference type="ChEBI" id="CHEBI:77874"/>
        <dbReference type="ChEBI" id="CHEBI:456216"/>
        <dbReference type="EC" id="6.3.5.9"/>
    </reaction>
</comment>
<dbReference type="InterPro" id="IPR029062">
    <property type="entry name" value="Class_I_gatase-like"/>
</dbReference>
<comment type="caution">
    <text evidence="10">The sequence shown here is derived from an EMBL/GenBank/DDBJ whole genome shotgun (WGS) entry which is preliminary data.</text>
</comment>
<dbReference type="SUPFAM" id="SSF52317">
    <property type="entry name" value="Class I glutamine amidotransferase-like"/>
    <property type="match status" value="1"/>
</dbReference>
<proteinExistence type="inferred from homology"/>
<evidence type="ECO:0000313" key="10">
    <source>
        <dbReference type="EMBL" id="MBB0243614.1"/>
    </source>
</evidence>
<dbReference type="EMBL" id="VKHT01000098">
    <property type="protein sequence ID" value="MBB0243614.1"/>
    <property type="molecule type" value="Genomic_DNA"/>
</dbReference>
<dbReference type="GO" id="GO:0005524">
    <property type="term" value="F:ATP binding"/>
    <property type="evidence" value="ECO:0007669"/>
    <property type="project" value="UniProtKB-UniRule"/>
</dbReference>
<dbReference type="InterPro" id="IPR002586">
    <property type="entry name" value="CobQ/CobB/MinD/ParA_Nub-bd_dom"/>
</dbReference>
<dbReference type="PANTHER" id="PTHR43873:SF1">
    <property type="entry name" value="COBYRINATE A,C-DIAMIDE SYNTHASE"/>
    <property type="match status" value="1"/>
</dbReference>
<keyword evidence="3 7" id="KW-0547">Nucleotide-binding</keyword>
<dbReference type="Pfam" id="PF07685">
    <property type="entry name" value="GATase_3"/>
    <property type="match status" value="1"/>
</dbReference>
<keyword evidence="6 7" id="KW-0315">Glutamine amidotransferase</keyword>